<reference evidence="2 3" key="1">
    <citation type="submission" date="2024-06" db="EMBL/GenBank/DDBJ databases">
        <title>The Natural Products Discovery Center: Release of the First 8490 Sequenced Strains for Exploring Actinobacteria Biosynthetic Diversity.</title>
        <authorList>
            <person name="Kalkreuter E."/>
            <person name="Kautsar S.A."/>
            <person name="Yang D."/>
            <person name="Bader C.D."/>
            <person name="Teijaro C.N."/>
            <person name="Fluegel L."/>
            <person name="Davis C.M."/>
            <person name="Simpson J.R."/>
            <person name="Lauterbach L."/>
            <person name="Steele A.D."/>
            <person name="Gui C."/>
            <person name="Meng S."/>
            <person name="Li G."/>
            <person name="Viehrig K."/>
            <person name="Ye F."/>
            <person name="Su P."/>
            <person name="Kiefer A.F."/>
            <person name="Nichols A."/>
            <person name="Cepeda A.J."/>
            <person name="Yan W."/>
            <person name="Fan B."/>
            <person name="Jiang Y."/>
            <person name="Adhikari A."/>
            <person name="Zheng C.-J."/>
            <person name="Schuster L."/>
            <person name="Cowan T.M."/>
            <person name="Smanski M.J."/>
            <person name="Chevrette M.G."/>
            <person name="De Carvalho L.P.S."/>
            <person name="Shen B."/>
        </authorList>
    </citation>
    <scope>NUCLEOTIDE SEQUENCE [LARGE SCALE GENOMIC DNA]</scope>
    <source>
        <strain evidence="2 3">NPDC000632</strain>
    </source>
</reference>
<dbReference type="RefSeq" id="WP_350722053.1">
    <property type="nucleotide sequence ID" value="NZ_JBEPCO010000033.1"/>
</dbReference>
<sequence>MSGNDKSRLIPAGITKYAVAGLAAAVLLLTACGSDSEPASSSPDEVTEPLTEEPAAPEPAVEETQDTSVQDYLDEHGITDAMVRQLAAVAEANNYADPPMDDESAKLFATVIGDHCEKVASGELTWNYYKEDDKSTGGTQAQVDAFYGFTEDTFCPSMKPGA</sequence>
<evidence type="ECO:0000256" key="1">
    <source>
        <dbReference type="SAM" id="MobiDB-lite"/>
    </source>
</evidence>
<feature type="compositionally biased region" description="Low complexity" evidence="1">
    <location>
        <begin position="34"/>
        <end position="44"/>
    </location>
</feature>
<proteinExistence type="predicted"/>
<dbReference type="EMBL" id="JBEPCV010000070">
    <property type="protein sequence ID" value="MER6909573.1"/>
    <property type="molecule type" value="Genomic_DNA"/>
</dbReference>
<evidence type="ECO:0000313" key="2">
    <source>
        <dbReference type="EMBL" id="MER6909573.1"/>
    </source>
</evidence>
<evidence type="ECO:0008006" key="4">
    <source>
        <dbReference type="Google" id="ProtNLM"/>
    </source>
</evidence>
<name>A0ABV1VSW8_9ACTN</name>
<keyword evidence="3" id="KW-1185">Reference proteome</keyword>
<dbReference type="PROSITE" id="PS51257">
    <property type="entry name" value="PROKAR_LIPOPROTEIN"/>
    <property type="match status" value="1"/>
</dbReference>
<evidence type="ECO:0000313" key="3">
    <source>
        <dbReference type="Proteomes" id="UP001490330"/>
    </source>
</evidence>
<dbReference type="Proteomes" id="UP001490330">
    <property type="component" value="Unassembled WGS sequence"/>
</dbReference>
<protein>
    <recommendedName>
        <fullName evidence="4">Lipoprotein</fullName>
    </recommendedName>
</protein>
<comment type="caution">
    <text evidence="2">The sequence shown here is derived from an EMBL/GenBank/DDBJ whole genome shotgun (WGS) entry which is preliminary data.</text>
</comment>
<organism evidence="2 3">
    <name type="scientific">Streptomyces flaveolus</name>
    <dbReference type="NCBI Taxonomy" id="67297"/>
    <lineage>
        <taxon>Bacteria</taxon>
        <taxon>Bacillati</taxon>
        <taxon>Actinomycetota</taxon>
        <taxon>Actinomycetes</taxon>
        <taxon>Kitasatosporales</taxon>
        <taxon>Streptomycetaceae</taxon>
        <taxon>Streptomyces</taxon>
    </lineage>
</organism>
<accession>A0ABV1VSW8</accession>
<feature type="region of interest" description="Disordered" evidence="1">
    <location>
        <begin position="34"/>
        <end position="68"/>
    </location>
</feature>
<gene>
    <name evidence="2" type="ORF">ABT322_38850</name>
</gene>